<dbReference type="Gene3D" id="3.30.200.20">
    <property type="entry name" value="Phosphorylase Kinase, domain 1"/>
    <property type="match status" value="1"/>
</dbReference>
<dbReference type="InterPro" id="IPR011990">
    <property type="entry name" value="TPR-like_helical_dom_sf"/>
</dbReference>
<keyword evidence="3 9" id="KW-0418">Kinase</keyword>
<dbReference type="Pfam" id="PF00069">
    <property type="entry name" value="Pkinase"/>
    <property type="match status" value="1"/>
</dbReference>
<proteinExistence type="predicted"/>
<evidence type="ECO:0000256" key="6">
    <source>
        <dbReference type="SAM" id="MobiDB-lite"/>
    </source>
</evidence>
<dbReference type="RefSeq" id="WP_145352507.1">
    <property type="nucleotide sequence ID" value="NZ_CP036262.1"/>
</dbReference>
<organism evidence="9 10">
    <name type="scientific">Roseimaritima multifibrata</name>
    <dbReference type="NCBI Taxonomy" id="1930274"/>
    <lineage>
        <taxon>Bacteria</taxon>
        <taxon>Pseudomonadati</taxon>
        <taxon>Planctomycetota</taxon>
        <taxon>Planctomycetia</taxon>
        <taxon>Pirellulales</taxon>
        <taxon>Pirellulaceae</taxon>
        <taxon>Roseimaritima</taxon>
    </lineage>
</organism>
<dbReference type="InterPro" id="IPR008271">
    <property type="entry name" value="Ser/Thr_kinase_AS"/>
</dbReference>
<keyword evidence="10" id="KW-1185">Reference proteome</keyword>
<dbReference type="InterPro" id="IPR011009">
    <property type="entry name" value="Kinase-like_dom_sf"/>
</dbReference>
<dbReference type="EC" id="2.7.11.1" evidence="9"/>
<protein>
    <submittedName>
        <fullName evidence="9">Serine/threonine-protein kinase PknB</fullName>
        <ecNumber evidence="9">2.7.11.1</ecNumber>
    </submittedName>
</protein>
<dbReference type="GO" id="GO:0004674">
    <property type="term" value="F:protein serine/threonine kinase activity"/>
    <property type="evidence" value="ECO:0007669"/>
    <property type="project" value="UniProtKB-EC"/>
</dbReference>
<feature type="transmembrane region" description="Helical" evidence="7">
    <location>
        <begin position="411"/>
        <end position="432"/>
    </location>
</feature>
<name>A0A517MHX8_9BACT</name>
<evidence type="ECO:0000313" key="10">
    <source>
        <dbReference type="Proteomes" id="UP000320672"/>
    </source>
</evidence>
<dbReference type="PROSITE" id="PS50011">
    <property type="entry name" value="PROTEIN_KINASE_DOM"/>
    <property type="match status" value="1"/>
</dbReference>
<keyword evidence="1 9" id="KW-0808">Transferase</keyword>
<dbReference type="PROSITE" id="PS00107">
    <property type="entry name" value="PROTEIN_KINASE_ATP"/>
    <property type="match status" value="1"/>
</dbReference>
<evidence type="ECO:0000256" key="4">
    <source>
        <dbReference type="ARBA" id="ARBA00022840"/>
    </source>
</evidence>
<evidence type="ECO:0000256" key="3">
    <source>
        <dbReference type="ARBA" id="ARBA00022777"/>
    </source>
</evidence>
<gene>
    <name evidence="9" type="primary">pknB_13</name>
    <name evidence="9" type="ORF">FF011L_32580</name>
</gene>
<dbReference type="KEGG" id="rml:FF011L_32580"/>
<feature type="compositionally biased region" description="Basic and acidic residues" evidence="6">
    <location>
        <begin position="728"/>
        <end position="739"/>
    </location>
</feature>
<keyword evidence="4 5" id="KW-0067">ATP-binding</keyword>
<dbReference type="OrthoDB" id="258731at2"/>
<dbReference type="GO" id="GO:0005524">
    <property type="term" value="F:ATP binding"/>
    <property type="evidence" value="ECO:0007669"/>
    <property type="project" value="UniProtKB-UniRule"/>
</dbReference>
<dbReference type="CDD" id="cd14014">
    <property type="entry name" value="STKc_PknB_like"/>
    <property type="match status" value="1"/>
</dbReference>
<evidence type="ECO:0000259" key="8">
    <source>
        <dbReference type="PROSITE" id="PS50011"/>
    </source>
</evidence>
<feature type="domain" description="Protein kinase" evidence="8">
    <location>
        <begin position="87"/>
        <end position="386"/>
    </location>
</feature>
<reference evidence="9 10" key="1">
    <citation type="submission" date="2019-02" db="EMBL/GenBank/DDBJ databases">
        <title>Deep-cultivation of Planctomycetes and their phenomic and genomic characterization uncovers novel biology.</title>
        <authorList>
            <person name="Wiegand S."/>
            <person name="Jogler M."/>
            <person name="Boedeker C."/>
            <person name="Pinto D."/>
            <person name="Vollmers J."/>
            <person name="Rivas-Marin E."/>
            <person name="Kohn T."/>
            <person name="Peeters S.H."/>
            <person name="Heuer A."/>
            <person name="Rast P."/>
            <person name="Oberbeckmann S."/>
            <person name="Bunk B."/>
            <person name="Jeske O."/>
            <person name="Meyerdierks A."/>
            <person name="Storesund J.E."/>
            <person name="Kallscheuer N."/>
            <person name="Luecker S."/>
            <person name="Lage O.M."/>
            <person name="Pohl T."/>
            <person name="Merkel B.J."/>
            <person name="Hornburger P."/>
            <person name="Mueller R.-W."/>
            <person name="Bruemmer F."/>
            <person name="Labrenz M."/>
            <person name="Spormann A.M."/>
            <person name="Op den Camp H."/>
            <person name="Overmann J."/>
            <person name="Amann R."/>
            <person name="Jetten M.S.M."/>
            <person name="Mascher T."/>
            <person name="Medema M.H."/>
            <person name="Devos D.P."/>
            <person name="Kaster A.-K."/>
            <person name="Ovreas L."/>
            <person name="Rohde M."/>
            <person name="Galperin M.Y."/>
            <person name="Jogler C."/>
        </authorList>
    </citation>
    <scope>NUCLEOTIDE SEQUENCE [LARGE SCALE GENOMIC DNA]</scope>
    <source>
        <strain evidence="9 10">FF011L</strain>
    </source>
</reference>
<keyword evidence="7" id="KW-0812">Transmembrane</keyword>
<dbReference type="PANTHER" id="PTHR43289">
    <property type="entry name" value="MITOGEN-ACTIVATED PROTEIN KINASE KINASE KINASE 20-RELATED"/>
    <property type="match status" value="1"/>
</dbReference>
<dbReference type="InterPro" id="IPR000719">
    <property type="entry name" value="Prot_kinase_dom"/>
</dbReference>
<accession>A0A517MHX8</accession>
<keyword evidence="7" id="KW-0472">Membrane</keyword>
<keyword evidence="7" id="KW-1133">Transmembrane helix</keyword>
<evidence type="ECO:0000256" key="1">
    <source>
        <dbReference type="ARBA" id="ARBA00022679"/>
    </source>
</evidence>
<dbReference type="InterPro" id="IPR019734">
    <property type="entry name" value="TPR_rpt"/>
</dbReference>
<dbReference type="SUPFAM" id="SSF48452">
    <property type="entry name" value="TPR-like"/>
    <property type="match status" value="1"/>
</dbReference>
<dbReference type="SMART" id="SM00220">
    <property type="entry name" value="S_TKc"/>
    <property type="match status" value="1"/>
</dbReference>
<dbReference type="Gene3D" id="1.10.510.10">
    <property type="entry name" value="Transferase(Phosphotransferase) domain 1"/>
    <property type="match status" value="1"/>
</dbReference>
<dbReference type="PANTHER" id="PTHR43289:SF6">
    <property type="entry name" value="SERINE_THREONINE-PROTEIN KINASE NEKL-3"/>
    <property type="match status" value="1"/>
</dbReference>
<dbReference type="InterPro" id="IPR017441">
    <property type="entry name" value="Protein_kinase_ATP_BS"/>
</dbReference>
<dbReference type="SUPFAM" id="SSF56112">
    <property type="entry name" value="Protein kinase-like (PK-like)"/>
    <property type="match status" value="1"/>
</dbReference>
<dbReference type="EMBL" id="CP036262">
    <property type="protein sequence ID" value="QDS94479.1"/>
    <property type="molecule type" value="Genomic_DNA"/>
</dbReference>
<dbReference type="AlphaFoldDB" id="A0A517MHX8"/>
<evidence type="ECO:0000256" key="5">
    <source>
        <dbReference type="PROSITE-ProRule" id="PRU10141"/>
    </source>
</evidence>
<feature type="region of interest" description="Disordered" evidence="6">
    <location>
        <begin position="724"/>
        <end position="746"/>
    </location>
</feature>
<sequence>MSIGHERDIFADAIEIVSPEERAKFVKQACGDNEPLLASVSDLLRQHDRCDSPVDKPILADLSPTITRFQPNMPLSRHKIGAMVGPYKLMEQIGEGGFGLVFVAEQQKPVRRRVALKIIKPGMETHEVIARFEAERQAIAMMDHENIARIFDAGVTNDGQPYFVMELVRGVPLIEFCDNRRLETQDRLKLFRSICLAVQHAHQKGIIHRDLKPSNVLVTLQDGKPIAKVIDFGIVKAIGDQNLTDKTLYTRLASMIGTPAYMSPEQAEMSNVDVDTRSDIYSLGVMLYELLTGSTPFTRERLNSVGFDELRRIIREEEPPCPSARFSTLAGKVATTISSNRQLEPSKLSTLMKGDLDWIVMRALDKDRARRYPSAIAMAEDIQRFLMEQPVEARPPSAAYRFSKFAKRHKAILFTIGAIAAALLVGTGVSIWQAKVAISALQKAKIAENQATQSHDELELFTDRLKRANQLMISGRAYAESGDWANAHKACMTATETQPRYFHVWMERGSLYAKLGLWEAAAADYAKALELGAPVHGAEFMGVPQLFLMANNPAAQAQLSNALAHSGGGGSWGTILRGRMIGELSQQDASDLAELAESLLDDSPQEPGIPKRPRSHIPLGVKLYLAGWAHLEAGDFQTAIARLEQGLADEPNWGGHGIEKPVLAMAYHKLGDTEKSKIALDESKANLDSWLEQSVSKRQGVPPMPWFDWIEFLINHQRATEMITGKPPESDPRFEEQKRLAQAAIQ</sequence>
<dbReference type="Proteomes" id="UP000320672">
    <property type="component" value="Chromosome"/>
</dbReference>
<evidence type="ECO:0000256" key="7">
    <source>
        <dbReference type="SAM" id="Phobius"/>
    </source>
</evidence>
<dbReference type="SMART" id="SM00028">
    <property type="entry name" value="TPR"/>
    <property type="match status" value="3"/>
</dbReference>
<evidence type="ECO:0000313" key="9">
    <source>
        <dbReference type="EMBL" id="QDS94479.1"/>
    </source>
</evidence>
<feature type="binding site" evidence="5">
    <location>
        <position position="117"/>
    </location>
    <ligand>
        <name>ATP</name>
        <dbReference type="ChEBI" id="CHEBI:30616"/>
    </ligand>
</feature>
<evidence type="ECO:0000256" key="2">
    <source>
        <dbReference type="ARBA" id="ARBA00022741"/>
    </source>
</evidence>
<keyword evidence="2 5" id="KW-0547">Nucleotide-binding</keyword>
<dbReference type="PROSITE" id="PS00108">
    <property type="entry name" value="PROTEIN_KINASE_ST"/>
    <property type="match status" value="1"/>
</dbReference>
<dbReference type="Pfam" id="PF13432">
    <property type="entry name" value="TPR_16"/>
    <property type="match status" value="1"/>
</dbReference>
<dbReference type="Gene3D" id="1.25.40.10">
    <property type="entry name" value="Tetratricopeptide repeat domain"/>
    <property type="match status" value="1"/>
</dbReference>